<dbReference type="Pfam" id="PF18475">
    <property type="entry name" value="PIN7"/>
    <property type="match status" value="1"/>
</dbReference>
<accession>A0A6N2S2Q9</accession>
<dbReference type="EMBL" id="CACRTI010000002">
    <property type="protein sequence ID" value="VYS87973.1"/>
    <property type="molecule type" value="Genomic_DNA"/>
</dbReference>
<gene>
    <name evidence="2" type="ORF">CALFYP1_01934</name>
</gene>
<dbReference type="InterPro" id="IPR041494">
    <property type="entry name" value="PIN7"/>
</dbReference>
<reference evidence="2" key="1">
    <citation type="submission" date="2019-11" db="EMBL/GenBank/DDBJ databases">
        <authorList>
            <person name="Feng L."/>
        </authorList>
    </citation>
    <scope>NUCLEOTIDE SEQUENCE</scope>
    <source>
        <strain evidence="2">CAmalonaticusLFYP1</strain>
    </source>
</reference>
<evidence type="ECO:0000259" key="1">
    <source>
        <dbReference type="Pfam" id="PF18475"/>
    </source>
</evidence>
<feature type="domain" description="PIN-like" evidence="1">
    <location>
        <begin position="14"/>
        <end position="114"/>
    </location>
</feature>
<protein>
    <recommendedName>
        <fullName evidence="1">PIN-like domain-containing protein</fullName>
    </recommendedName>
</protein>
<dbReference type="Gene3D" id="3.40.50.1010">
    <property type="entry name" value="5'-nuclease"/>
    <property type="match status" value="1"/>
</dbReference>
<organism evidence="2">
    <name type="scientific">Citrobacter amalonaticus</name>
    <dbReference type="NCBI Taxonomy" id="35703"/>
    <lineage>
        <taxon>Bacteria</taxon>
        <taxon>Pseudomonadati</taxon>
        <taxon>Pseudomonadota</taxon>
        <taxon>Gammaproteobacteria</taxon>
        <taxon>Enterobacterales</taxon>
        <taxon>Enterobacteriaceae</taxon>
        <taxon>Citrobacter</taxon>
    </lineage>
</organism>
<sequence length="227" mass="25617">MSNFIQGKEITYVMVDYENVQPSISHFITHPQTHFIIFVGHQQDKIHYEIVSMLQSIGNRAEYVKIHGTGSNALDLHIAFFVGKIIQNNSMASFIIISNDKGYDPLISYLKSIGTKIVRYSILDISKNDKPYINSVLSMLSDSHSTESATTAIKRENHITRVINALSAMKNNKPKNRTGLGGVVKSTRRDGEINKDEIDKIVNVLIDRGIVNPDGKQFTYHLDKRIK</sequence>
<dbReference type="AlphaFoldDB" id="A0A6N2S2Q9"/>
<dbReference type="RefSeq" id="WP_156594912.1">
    <property type="nucleotide sequence ID" value="NZ_CACRTI010000002.1"/>
</dbReference>
<evidence type="ECO:0000313" key="2">
    <source>
        <dbReference type="EMBL" id="VYS87973.1"/>
    </source>
</evidence>
<proteinExistence type="predicted"/>
<name>A0A6N2S2Q9_CITAM</name>